<evidence type="ECO:0000256" key="1">
    <source>
        <dbReference type="ARBA" id="ARBA00000085"/>
    </source>
</evidence>
<keyword evidence="7" id="KW-0812">Transmembrane</keyword>
<comment type="caution">
    <text evidence="9">The sequence shown here is derived from an EMBL/GenBank/DDBJ whole genome shotgun (WGS) entry which is preliminary data.</text>
</comment>
<evidence type="ECO:0000256" key="5">
    <source>
        <dbReference type="ARBA" id="ARBA00023012"/>
    </source>
</evidence>
<feature type="transmembrane region" description="Helical" evidence="7">
    <location>
        <begin position="297"/>
        <end position="318"/>
    </location>
</feature>
<feature type="region of interest" description="Disordered" evidence="6">
    <location>
        <begin position="660"/>
        <end position="681"/>
    </location>
</feature>
<keyword evidence="7" id="KW-0472">Membrane</keyword>
<evidence type="ECO:0000313" key="9">
    <source>
        <dbReference type="EMBL" id="PWW01919.1"/>
    </source>
</evidence>
<keyword evidence="5" id="KW-0902">Two-component regulatory system</keyword>
<evidence type="ECO:0000256" key="4">
    <source>
        <dbReference type="ARBA" id="ARBA00022777"/>
    </source>
</evidence>
<keyword evidence="10" id="KW-1185">Reference proteome</keyword>
<dbReference type="PANTHER" id="PTHR24421:SF10">
    <property type="entry name" value="NITRATE_NITRITE SENSOR PROTEIN NARQ"/>
    <property type="match status" value="1"/>
</dbReference>
<feature type="transmembrane region" description="Helical" evidence="7">
    <location>
        <begin position="202"/>
        <end position="228"/>
    </location>
</feature>
<dbReference type="SUPFAM" id="SSF55874">
    <property type="entry name" value="ATPase domain of HSP90 chaperone/DNA topoisomerase II/histidine kinase"/>
    <property type="match status" value="1"/>
</dbReference>
<protein>
    <recommendedName>
        <fullName evidence="2">histidine kinase</fullName>
        <ecNumber evidence="2">2.7.13.3</ecNumber>
    </recommendedName>
</protein>
<feature type="transmembrane region" description="Helical" evidence="7">
    <location>
        <begin position="362"/>
        <end position="382"/>
    </location>
</feature>
<comment type="catalytic activity">
    <reaction evidence="1">
        <text>ATP + protein L-histidine = ADP + protein N-phospho-L-histidine.</text>
        <dbReference type="EC" id="2.7.13.3"/>
    </reaction>
</comment>
<dbReference type="Pfam" id="PF02518">
    <property type="entry name" value="HATPase_c"/>
    <property type="match status" value="1"/>
</dbReference>
<feature type="domain" description="Histidine kinase/HSP90-like ATPase" evidence="8">
    <location>
        <begin position="619"/>
        <end position="711"/>
    </location>
</feature>
<evidence type="ECO:0000256" key="7">
    <source>
        <dbReference type="SAM" id="Phobius"/>
    </source>
</evidence>
<feature type="transmembrane region" description="Helical" evidence="7">
    <location>
        <begin position="330"/>
        <end position="350"/>
    </location>
</feature>
<dbReference type="EC" id="2.7.13.3" evidence="2"/>
<feature type="transmembrane region" description="Helical" evidence="7">
    <location>
        <begin position="388"/>
        <end position="409"/>
    </location>
</feature>
<feature type="transmembrane region" description="Helical" evidence="7">
    <location>
        <begin position="240"/>
        <end position="260"/>
    </location>
</feature>
<evidence type="ECO:0000259" key="8">
    <source>
        <dbReference type="SMART" id="SM00387"/>
    </source>
</evidence>
<dbReference type="PANTHER" id="PTHR24421">
    <property type="entry name" value="NITRATE/NITRITE SENSOR PROTEIN NARX-RELATED"/>
    <property type="match status" value="1"/>
</dbReference>
<dbReference type="InterPro" id="IPR036034">
    <property type="entry name" value="PDZ_sf"/>
</dbReference>
<dbReference type="InterPro" id="IPR036890">
    <property type="entry name" value="HATPase_C_sf"/>
</dbReference>
<dbReference type="InterPro" id="IPR003594">
    <property type="entry name" value="HATPase_dom"/>
</dbReference>
<dbReference type="Proteomes" id="UP000246352">
    <property type="component" value="Unassembled WGS sequence"/>
</dbReference>
<evidence type="ECO:0000256" key="2">
    <source>
        <dbReference type="ARBA" id="ARBA00012438"/>
    </source>
</evidence>
<dbReference type="AlphaFoldDB" id="A0A317PNX9"/>
<feature type="transmembrane region" description="Helical" evidence="7">
    <location>
        <begin position="169"/>
        <end position="190"/>
    </location>
</feature>
<proteinExistence type="predicted"/>
<feature type="transmembrane region" description="Helical" evidence="7">
    <location>
        <begin position="266"/>
        <end position="285"/>
    </location>
</feature>
<dbReference type="SMART" id="SM00387">
    <property type="entry name" value="HATPase_c"/>
    <property type="match status" value="1"/>
</dbReference>
<dbReference type="EMBL" id="QGTR01000002">
    <property type="protein sequence ID" value="PWW01919.1"/>
    <property type="molecule type" value="Genomic_DNA"/>
</dbReference>
<dbReference type="SUPFAM" id="SSF50156">
    <property type="entry name" value="PDZ domain-like"/>
    <property type="match status" value="1"/>
</dbReference>
<evidence type="ECO:0000256" key="3">
    <source>
        <dbReference type="ARBA" id="ARBA00022679"/>
    </source>
</evidence>
<dbReference type="GO" id="GO:0004673">
    <property type="term" value="F:protein histidine kinase activity"/>
    <property type="evidence" value="ECO:0007669"/>
    <property type="project" value="UniProtKB-EC"/>
</dbReference>
<sequence>MEYRKSSFLSVMAAGLAAALLAAAALYIALAQPWMGVTLSGQNVERGLRVVAVDPHGPAMGLEPGDYLRKVAGGGQEVTLQPFDAVEEPDAAKTYADYRNFFVRQHQIANIVRSGTVTFTLADGSTTSFEPGSSRPVATLPIVFWIQLLAGITSALISGWALGFRQNVLGVRILLLSNAALLIGCFPTAIYTSRELALDGHLFRALSALNSSGSLGFCVLLLALFLVYPRSLVPMSMLGVLAAVFAVWSVIEFFQIGLSVPGVARYLPITLTASAAFLAAALQYLRARGDPQTRTALGWFGFSLALCIAIFNLFYTIPPLLDREAYVPPVAGFAIALVLFGGMTLSVIRYRLADIEIWTFRLLLYGAGVVAFAIVHILLISVTSLDEVPAFGISVVSVSVLFILLRAAITRHFLPRQNLQRQMFEEVVNVAMTVPDAARNRKWQDLLLRAFGPLQMESTADSDAPHFEADGRSLSIPGGGLVSPLRLVRAGTAVAPFSRRDVNLAGDLYEMLRHSGASRDAYAQGIAEERARIGRDMHDNIGAKLLSALHGTKPESKDAMIRDALSDLRDIINNVTGVPQSLDESLAELRLETAERLFAAGIALRWSSHGADDAPVSPVAANALRSIIREAVSNSIRHANASSVSVAIGHADDRLELTISDDGQSTAGDQPRDGGSGTGLAGMRVRLAGLKGRMEIIESGPGFTLKAQFSTVEGMHP</sequence>
<gene>
    <name evidence="9" type="ORF">DFR52_102584</name>
</gene>
<dbReference type="InterPro" id="IPR050482">
    <property type="entry name" value="Sensor_HK_TwoCompSys"/>
</dbReference>
<name>A0A317PNX9_9HYPH</name>
<keyword evidence="7" id="KW-1133">Transmembrane helix</keyword>
<evidence type="ECO:0000313" key="10">
    <source>
        <dbReference type="Proteomes" id="UP000246352"/>
    </source>
</evidence>
<reference evidence="9 10" key="1">
    <citation type="submission" date="2018-05" db="EMBL/GenBank/DDBJ databases">
        <title>Genomic Encyclopedia of Type Strains, Phase IV (KMG-IV): sequencing the most valuable type-strain genomes for metagenomic binning, comparative biology and taxonomic classification.</title>
        <authorList>
            <person name="Goeker M."/>
        </authorList>
    </citation>
    <scope>NUCLEOTIDE SEQUENCE [LARGE SCALE GENOMIC DNA]</scope>
    <source>
        <strain evidence="9 10">DSM 16791</strain>
    </source>
</reference>
<feature type="transmembrane region" description="Helical" evidence="7">
    <location>
        <begin position="142"/>
        <end position="162"/>
    </location>
</feature>
<dbReference type="CDD" id="cd16917">
    <property type="entry name" value="HATPase_UhpB-NarQ-NarX-like"/>
    <property type="match status" value="1"/>
</dbReference>
<keyword evidence="4 9" id="KW-0418">Kinase</keyword>
<dbReference type="RefSeq" id="WP_146215574.1">
    <property type="nucleotide sequence ID" value="NZ_QGTR01000002.1"/>
</dbReference>
<accession>A0A317PNX9</accession>
<keyword evidence="3" id="KW-0808">Transferase</keyword>
<dbReference type="OrthoDB" id="9797605at2"/>
<evidence type="ECO:0000256" key="6">
    <source>
        <dbReference type="SAM" id="MobiDB-lite"/>
    </source>
</evidence>
<dbReference type="Gene3D" id="3.30.565.10">
    <property type="entry name" value="Histidine kinase-like ATPase, C-terminal domain"/>
    <property type="match status" value="1"/>
</dbReference>
<dbReference type="GO" id="GO:0000160">
    <property type="term" value="P:phosphorelay signal transduction system"/>
    <property type="evidence" value="ECO:0007669"/>
    <property type="project" value="UniProtKB-KW"/>
</dbReference>
<organism evidence="9 10">
    <name type="scientific">Hoeflea marina</name>
    <dbReference type="NCBI Taxonomy" id="274592"/>
    <lineage>
        <taxon>Bacteria</taxon>
        <taxon>Pseudomonadati</taxon>
        <taxon>Pseudomonadota</taxon>
        <taxon>Alphaproteobacteria</taxon>
        <taxon>Hyphomicrobiales</taxon>
        <taxon>Rhizobiaceae</taxon>
        <taxon>Hoeflea</taxon>
    </lineage>
</organism>